<sequence length="241" mass="26636">MQASSHHAAPRLDASRPIGSQLFAMLRGRIVRGEIAPGMRLSEAGIAAEFQISRQPVREAFIKLSEEGLLEVRPQRGTVVPKISVAMVEDARFVREAVEADVVRLAAERFDGAQKSRLESLLDEQHRTEDVRAFIDLDDRFHRMLADGVGRAHAWHVIEALKAQLDRVRYLSVAQFPRAAILSQHAEVTDAIRRADPAAAEAAMRRHLQLINADLPAVARAHADYFEDAPDGASFQTPKGG</sequence>
<evidence type="ECO:0000313" key="6">
    <source>
        <dbReference type="Proteomes" id="UP000325289"/>
    </source>
</evidence>
<organism evidence="5 6">
    <name type="scientific">Roseivivax sediminis</name>
    <dbReference type="NCBI Taxonomy" id="936889"/>
    <lineage>
        <taxon>Bacteria</taxon>
        <taxon>Pseudomonadati</taxon>
        <taxon>Pseudomonadota</taxon>
        <taxon>Alphaproteobacteria</taxon>
        <taxon>Rhodobacterales</taxon>
        <taxon>Roseobacteraceae</taxon>
        <taxon>Roseivivax</taxon>
    </lineage>
</organism>
<dbReference type="GO" id="GO:0003677">
    <property type="term" value="F:DNA binding"/>
    <property type="evidence" value="ECO:0007669"/>
    <property type="project" value="UniProtKB-KW"/>
</dbReference>
<dbReference type="InterPro" id="IPR036390">
    <property type="entry name" value="WH_DNA-bd_sf"/>
</dbReference>
<dbReference type="InterPro" id="IPR008920">
    <property type="entry name" value="TF_FadR/GntR_C"/>
</dbReference>
<evidence type="ECO:0000256" key="2">
    <source>
        <dbReference type="ARBA" id="ARBA00023125"/>
    </source>
</evidence>
<dbReference type="PANTHER" id="PTHR43537:SF6">
    <property type="entry name" value="HTH-TYPE TRANSCRIPTIONAL REPRESSOR RSPR"/>
    <property type="match status" value="1"/>
</dbReference>
<dbReference type="OrthoDB" id="9788098at2"/>
<keyword evidence="6" id="KW-1185">Reference proteome</keyword>
<dbReference type="Pfam" id="PF07729">
    <property type="entry name" value="FCD"/>
    <property type="match status" value="1"/>
</dbReference>
<dbReference type="SUPFAM" id="SSF46785">
    <property type="entry name" value="Winged helix' DNA-binding domain"/>
    <property type="match status" value="1"/>
</dbReference>
<name>A0A1I2C2C4_9RHOB</name>
<proteinExistence type="predicted"/>
<dbReference type="SUPFAM" id="SSF48008">
    <property type="entry name" value="GntR ligand-binding domain-like"/>
    <property type="match status" value="1"/>
</dbReference>
<dbReference type="Gene3D" id="1.20.120.530">
    <property type="entry name" value="GntR ligand-binding domain-like"/>
    <property type="match status" value="1"/>
</dbReference>
<accession>A0A1I2C2C4</accession>
<dbReference type="SMART" id="SM00345">
    <property type="entry name" value="HTH_GNTR"/>
    <property type="match status" value="1"/>
</dbReference>
<dbReference type="SMART" id="SM00895">
    <property type="entry name" value="FCD"/>
    <property type="match status" value="1"/>
</dbReference>
<dbReference type="PANTHER" id="PTHR43537">
    <property type="entry name" value="TRANSCRIPTIONAL REGULATOR, GNTR FAMILY"/>
    <property type="match status" value="1"/>
</dbReference>
<feature type="domain" description="HTH gntR-type" evidence="4">
    <location>
        <begin position="16"/>
        <end position="83"/>
    </location>
</feature>
<evidence type="ECO:0000259" key="4">
    <source>
        <dbReference type="PROSITE" id="PS50949"/>
    </source>
</evidence>
<evidence type="ECO:0000256" key="3">
    <source>
        <dbReference type="ARBA" id="ARBA00023163"/>
    </source>
</evidence>
<dbReference type="Pfam" id="PF00392">
    <property type="entry name" value="GntR"/>
    <property type="match status" value="1"/>
</dbReference>
<dbReference type="InterPro" id="IPR011711">
    <property type="entry name" value="GntR_C"/>
</dbReference>
<evidence type="ECO:0000256" key="1">
    <source>
        <dbReference type="ARBA" id="ARBA00023015"/>
    </source>
</evidence>
<evidence type="ECO:0000313" key="5">
    <source>
        <dbReference type="EMBL" id="SFE62312.1"/>
    </source>
</evidence>
<keyword evidence="2 5" id="KW-0238">DNA-binding</keyword>
<dbReference type="RefSeq" id="WP_149757414.1">
    <property type="nucleotide sequence ID" value="NZ_FOMS01000012.1"/>
</dbReference>
<dbReference type="EMBL" id="FOMS01000012">
    <property type="protein sequence ID" value="SFE62312.1"/>
    <property type="molecule type" value="Genomic_DNA"/>
</dbReference>
<gene>
    <name evidence="5" type="ORF">SAMN04515678_11279</name>
</gene>
<reference evidence="5 6" key="1">
    <citation type="submission" date="2016-10" db="EMBL/GenBank/DDBJ databases">
        <authorList>
            <person name="Varghese N."/>
            <person name="Submissions S."/>
        </authorList>
    </citation>
    <scope>NUCLEOTIDE SEQUENCE [LARGE SCALE GENOMIC DNA]</scope>
    <source>
        <strain evidence="6">YIM D21,KCTC 23444,ACCC 10710</strain>
    </source>
</reference>
<dbReference type="PROSITE" id="PS50949">
    <property type="entry name" value="HTH_GNTR"/>
    <property type="match status" value="1"/>
</dbReference>
<dbReference type="InterPro" id="IPR000524">
    <property type="entry name" value="Tscrpt_reg_HTH_GntR"/>
</dbReference>
<dbReference type="Proteomes" id="UP000325289">
    <property type="component" value="Unassembled WGS sequence"/>
</dbReference>
<dbReference type="GO" id="GO:0003700">
    <property type="term" value="F:DNA-binding transcription factor activity"/>
    <property type="evidence" value="ECO:0007669"/>
    <property type="project" value="InterPro"/>
</dbReference>
<protein>
    <submittedName>
        <fullName evidence="5">DNA-binding transcriptional regulator, GntR family</fullName>
    </submittedName>
</protein>
<keyword evidence="3" id="KW-0804">Transcription</keyword>
<dbReference type="InterPro" id="IPR036388">
    <property type="entry name" value="WH-like_DNA-bd_sf"/>
</dbReference>
<keyword evidence="1" id="KW-0805">Transcription regulation</keyword>
<dbReference type="AlphaFoldDB" id="A0A1I2C2C4"/>
<dbReference type="CDD" id="cd07377">
    <property type="entry name" value="WHTH_GntR"/>
    <property type="match status" value="1"/>
</dbReference>
<dbReference type="Gene3D" id="1.10.10.10">
    <property type="entry name" value="Winged helix-like DNA-binding domain superfamily/Winged helix DNA-binding domain"/>
    <property type="match status" value="1"/>
</dbReference>